<dbReference type="GO" id="GO:0051536">
    <property type="term" value="F:iron-sulfur cluster binding"/>
    <property type="evidence" value="ECO:0007669"/>
    <property type="project" value="UniProtKB-KW"/>
</dbReference>
<name>A0AAU8LY53_9BACT</name>
<protein>
    <submittedName>
        <fullName evidence="7">Radical SAM protein</fullName>
    </submittedName>
</protein>
<dbReference type="KEGG" id="eaj:Q3M24_05190"/>
<dbReference type="InterPro" id="IPR007197">
    <property type="entry name" value="rSAM"/>
</dbReference>
<dbReference type="PANTHER" id="PTHR43409">
    <property type="entry name" value="ANAEROBIC MAGNESIUM-PROTOPORPHYRIN IX MONOMETHYL ESTER CYCLASE-RELATED"/>
    <property type="match status" value="1"/>
</dbReference>
<evidence type="ECO:0000259" key="6">
    <source>
        <dbReference type="Pfam" id="PF04055"/>
    </source>
</evidence>
<keyword evidence="2" id="KW-0949">S-adenosyl-L-methionine</keyword>
<dbReference type="PANTHER" id="PTHR43409:SF7">
    <property type="entry name" value="BLL1977 PROTEIN"/>
    <property type="match status" value="1"/>
</dbReference>
<dbReference type="GO" id="GO:0005829">
    <property type="term" value="C:cytosol"/>
    <property type="evidence" value="ECO:0007669"/>
    <property type="project" value="TreeGrafter"/>
</dbReference>
<keyword evidence="5" id="KW-0411">Iron-sulfur</keyword>
<evidence type="ECO:0000313" key="7">
    <source>
        <dbReference type="EMBL" id="XCN74150.1"/>
    </source>
</evidence>
<comment type="cofactor">
    <cofactor evidence="1">
        <name>[4Fe-4S] cluster</name>
        <dbReference type="ChEBI" id="CHEBI:49883"/>
    </cofactor>
</comment>
<feature type="domain" description="Radical SAM core" evidence="6">
    <location>
        <begin position="16"/>
        <end position="149"/>
    </location>
</feature>
<keyword evidence="3" id="KW-0479">Metal-binding</keyword>
<gene>
    <name evidence="7" type="ORF">Q3M24_05190</name>
</gene>
<accession>A0AAU8LY53</accession>
<evidence type="ECO:0000256" key="4">
    <source>
        <dbReference type="ARBA" id="ARBA00023004"/>
    </source>
</evidence>
<dbReference type="InterPro" id="IPR051198">
    <property type="entry name" value="BchE-like"/>
</dbReference>
<evidence type="ECO:0000256" key="5">
    <source>
        <dbReference type="ARBA" id="ARBA00023014"/>
    </source>
</evidence>
<dbReference type="GO" id="GO:0003824">
    <property type="term" value="F:catalytic activity"/>
    <property type="evidence" value="ECO:0007669"/>
    <property type="project" value="InterPro"/>
</dbReference>
<keyword evidence="4" id="KW-0408">Iron</keyword>
<evidence type="ECO:0000256" key="1">
    <source>
        <dbReference type="ARBA" id="ARBA00001966"/>
    </source>
</evidence>
<reference evidence="7" key="2">
    <citation type="submission" date="2024-06" db="EMBL/GenBank/DDBJ databases">
        <authorList>
            <person name="Plum-Jensen L.E."/>
            <person name="Schramm A."/>
            <person name="Marshall I.P.G."/>
        </authorList>
    </citation>
    <scope>NUCLEOTIDE SEQUENCE</scope>
    <source>
        <strain evidence="7">Rat1</strain>
    </source>
</reference>
<evidence type="ECO:0000256" key="3">
    <source>
        <dbReference type="ARBA" id="ARBA00022723"/>
    </source>
</evidence>
<dbReference type="SUPFAM" id="SSF102114">
    <property type="entry name" value="Radical SAM enzymes"/>
    <property type="match status" value="1"/>
</dbReference>
<dbReference type="AlphaFoldDB" id="A0AAU8LY53"/>
<dbReference type="EMBL" id="CP159373">
    <property type="protein sequence ID" value="XCN74150.1"/>
    <property type="molecule type" value="Genomic_DNA"/>
</dbReference>
<proteinExistence type="predicted"/>
<sequence>MISYRPFNNKKILSDIVSADNSGVRKLYFTDEDFFGKKHKDIEYIADEIHNLKEKKIISNNLSFFISTKSCDITKHNKNNLLKKLVSAGFNDIFVGIESGSPSQLNRYGKKSTIEINIESINILKNLNVNIDVGFIFFDPLVTIKELKENLYFIKKHLRGITSARIIKKLLLDTGSKYYHMHKKNILLREKKYIEKISNFTPYYFSEKDIQYIYNKYIDFEKMHFANSNYIQEIYRKNNNYSLKKLIHIRNLDTKAIDAIINNYKEKPFITDHILENLTKKKKI</sequence>
<dbReference type="Pfam" id="PF04055">
    <property type="entry name" value="Radical_SAM"/>
    <property type="match status" value="1"/>
</dbReference>
<dbReference type="GO" id="GO:0046872">
    <property type="term" value="F:metal ion binding"/>
    <property type="evidence" value="ECO:0007669"/>
    <property type="project" value="UniProtKB-KW"/>
</dbReference>
<dbReference type="InterPro" id="IPR058240">
    <property type="entry name" value="rSAM_sf"/>
</dbReference>
<reference evidence="7" key="1">
    <citation type="journal article" date="2024" name="Syst. Appl. Microbiol.">
        <title>First single-strain enrichments of Electrothrix cable bacteria, description of E. aestuarii sp. nov. and E. rattekaaiensis sp. nov., and proposal of a cable bacteria taxonomy following the rules of the SeqCode.</title>
        <authorList>
            <person name="Plum-Jensen L.E."/>
            <person name="Schramm A."/>
            <person name="Marshall I.P.G."/>
        </authorList>
    </citation>
    <scope>NUCLEOTIDE SEQUENCE</scope>
    <source>
        <strain evidence="7">Rat1</strain>
    </source>
</reference>
<organism evidence="7">
    <name type="scientific">Candidatus Electrothrix aestuarii</name>
    <dbReference type="NCBI Taxonomy" id="3062594"/>
    <lineage>
        <taxon>Bacteria</taxon>
        <taxon>Pseudomonadati</taxon>
        <taxon>Thermodesulfobacteriota</taxon>
        <taxon>Desulfobulbia</taxon>
        <taxon>Desulfobulbales</taxon>
        <taxon>Desulfobulbaceae</taxon>
        <taxon>Candidatus Electrothrix</taxon>
    </lineage>
</organism>
<evidence type="ECO:0000256" key="2">
    <source>
        <dbReference type="ARBA" id="ARBA00022691"/>
    </source>
</evidence>